<keyword evidence="4" id="KW-0732">Signal</keyword>
<name>A5DD63_PICGU</name>
<dbReference type="eggNOG" id="ENOG502S1H2">
    <property type="taxonomic scope" value="Eukaryota"/>
</dbReference>
<dbReference type="HOGENOM" id="CLU_006199_3_0_1"/>
<protein>
    <recommendedName>
        <fullName evidence="7">Hyphally-regulated cell wall protein N-terminal domain-containing protein</fullName>
    </recommendedName>
</protein>
<dbReference type="EMBL" id="CH408156">
    <property type="protein sequence ID" value="EDK37116.2"/>
    <property type="molecule type" value="Genomic_DNA"/>
</dbReference>
<sequence>MMRLTAETATSRNTLLTNQLGDRCINVSLLYKSIPHRIFIQKMRIYSLIAAALSVTGALGITISQDTVTSGPLNAFVGLTKVDAGAYWSIVNNAVSSFLGSLQVDGKLFISSNTNLIGLTVELLGVLNSITNNGDISLDSSKSILAPNYNLIGASFTNNGNMWLAGDGSVGTPQMSITSLSWNNKGLIVFQQKVLSSGFVTLGAVGTSIQNDGTICLINEVYSQTTAIKGSGCFDIGAKSNVWIQNSLLSVDPNQTFYLSSPSSSMRVEALSLSQTFKVAGFGNGNVLGISLPIFSFSYSPVTGILKINTSLLFSFNFNIGTGYDPTKFERFTTDFGGILTTVINGGIRYNGPVPSGATQPTACKACLPLPTPPQPFVIVESEFI</sequence>
<feature type="domain" description="Hyphally-regulated cell wall protein N-terminal" evidence="7">
    <location>
        <begin position="53"/>
        <end position="374"/>
    </location>
</feature>
<gene>
    <name evidence="8" type="ORF">PGUG_01214</name>
</gene>
<keyword evidence="6" id="KW-1133">Transmembrane helix</keyword>
<dbReference type="GO" id="GO:0009277">
    <property type="term" value="C:fungal-type cell wall"/>
    <property type="evidence" value="ECO:0007669"/>
    <property type="project" value="UniProtKB-ARBA"/>
</dbReference>
<reference evidence="8 9" key="1">
    <citation type="journal article" date="2009" name="Nature">
        <title>Evolution of pathogenicity and sexual reproduction in eight Candida genomes.</title>
        <authorList>
            <person name="Butler G."/>
            <person name="Rasmussen M.D."/>
            <person name="Lin M.F."/>
            <person name="Santos M.A."/>
            <person name="Sakthikumar S."/>
            <person name="Munro C.A."/>
            <person name="Rheinbay E."/>
            <person name="Grabherr M."/>
            <person name="Forche A."/>
            <person name="Reedy J.L."/>
            <person name="Agrafioti I."/>
            <person name="Arnaud M.B."/>
            <person name="Bates S."/>
            <person name="Brown A.J."/>
            <person name="Brunke S."/>
            <person name="Costanzo M.C."/>
            <person name="Fitzpatrick D.A."/>
            <person name="de Groot P.W."/>
            <person name="Harris D."/>
            <person name="Hoyer L.L."/>
            <person name="Hube B."/>
            <person name="Klis F.M."/>
            <person name="Kodira C."/>
            <person name="Lennard N."/>
            <person name="Logue M.E."/>
            <person name="Martin R."/>
            <person name="Neiman A.M."/>
            <person name="Nikolaou E."/>
            <person name="Quail M.A."/>
            <person name="Quinn J."/>
            <person name="Santos M.C."/>
            <person name="Schmitzberger F.F."/>
            <person name="Sherlock G."/>
            <person name="Shah P."/>
            <person name="Silverstein K.A."/>
            <person name="Skrzypek M.S."/>
            <person name="Soll D."/>
            <person name="Staggs R."/>
            <person name="Stansfield I."/>
            <person name="Stumpf M.P."/>
            <person name="Sudbery P.E."/>
            <person name="Srikantha T."/>
            <person name="Zeng Q."/>
            <person name="Berman J."/>
            <person name="Berriman M."/>
            <person name="Heitman J."/>
            <person name="Gow N.A."/>
            <person name="Lorenz M.C."/>
            <person name="Birren B.W."/>
            <person name="Kellis M."/>
            <person name="Cuomo C.A."/>
        </authorList>
    </citation>
    <scope>NUCLEOTIDE SEQUENCE [LARGE SCALE GENOMIC DNA]</scope>
    <source>
        <strain evidence="9">ATCC 6260 / CBS 566 / DSM 6381 / JCM 1539 / NBRC 10279 / NRRL Y-324</strain>
    </source>
</reference>
<evidence type="ECO:0000259" key="7">
    <source>
        <dbReference type="Pfam" id="PF11765"/>
    </source>
</evidence>
<keyword evidence="3" id="KW-0964">Secreted</keyword>
<dbReference type="InterPro" id="IPR021031">
    <property type="entry name" value="Hyphal-reg_cell_wall_N"/>
</dbReference>
<keyword evidence="6" id="KW-0812">Transmembrane</keyword>
<evidence type="ECO:0000256" key="2">
    <source>
        <dbReference type="ARBA" id="ARBA00022512"/>
    </source>
</evidence>
<dbReference type="Proteomes" id="UP000001997">
    <property type="component" value="Unassembled WGS sequence"/>
</dbReference>
<keyword evidence="6" id="KW-0472">Membrane</keyword>
<evidence type="ECO:0000313" key="8">
    <source>
        <dbReference type="EMBL" id="EDK37116.2"/>
    </source>
</evidence>
<dbReference type="OMA" id="CLENEVY"/>
<dbReference type="KEGG" id="pgu:PGUG_01214"/>
<evidence type="ECO:0000256" key="5">
    <source>
        <dbReference type="ARBA" id="ARBA00023180"/>
    </source>
</evidence>
<evidence type="ECO:0000313" key="9">
    <source>
        <dbReference type="Proteomes" id="UP000001997"/>
    </source>
</evidence>
<dbReference type="OrthoDB" id="4022214at2759"/>
<dbReference type="InParanoid" id="A5DD63"/>
<dbReference type="GeneID" id="5128366"/>
<dbReference type="Pfam" id="PF11765">
    <property type="entry name" value="Hyphal_reg_CWP"/>
    <property type="match status" value="1"/>
</dbReference>
<evidence type="ECO:0000256" key="6">
    <source>
        <dbReference type="SAM" id="Phobius"/>
    </source>
</evidence>
<keyword evidence="5" id="KW-0325">Glycoprotein</keyword>
<evidence type="ECO:0000256" key="4">
    <source>
        <dbReference type="ARBA" id="ARBA00022729"/>
    </source>
</evidence>
<evidence type="ECO:0000256" key="1">
    <source>
        <dbReference type="ARBA" id="ARBA00004191"/>
    </source>
</evidence>
<comment type="subcellular location">
    <subcellularLocation>
        <location evidence="1">Secreted</location>
        <location evidence="1">Cell wall</location>
    </subcellularLocation>
</comment>
<dbReference type="RefSeq" id="XP_001485543.2">
    <property type="nucleotide sequence ID" value="XM_001485493.1"/>
</dbReference>
<feature type="transmembrane region" description="Helical" evidence="6">
    <location>
        <begin position="45"/>
        <end position="63"/>
    </location>
</feature>
<accession>A5DD63</accession>
<proteinExistence type="predicted"/>
<keyword evidence="9" id="KW-1185">Reference proteome</keyword>
<keyword evidence="2" id="KW-0134">Cell wall</keyword>
<dbReference type="AlphaFoldDB" id="A5DD63"/>
<evidence type="ECO:0000256" key="3">
    <source>
        <dbReference type="ARBA" id="ARBA00022525"/>
    </source>
</evidence>
<dbReference type="VEuPathDB" id="FungiDB:PGUG_01214"/>
<organism evidence="8 9">
    <name type="scientific">Meyerozyma guilliermondii (strain ATCC 6260 / CBS 566 / DSM 6381 / JCM 1539 / NBRC 10279 / NRRL Y-324)</name>
    <name type="common">Yeast</name>
    <name type="synonym">Candida guilliermondii</name>
    <dbReference type="NCBI Taxonomy" id="294746"/>
    <lineage>
        <taxon>Eukaryota</taxon>
        <taxon>Fungi</taxon>
        <taxon>Dikarya</taxon>
        <taxon>Ascomycota</taxon>
        <taxon>Saccharomycotina</taxon>
        <taxon>Pichiomycetes</taxon>
        <taxon>Debaryomycetaceae</taxon>
        <taxon>Meyerozyma</taxon>
    </lineage>
</organism>